<keyword evidence="2" id="KW-1185">Reference proteome</keyword>
<protein>
    <submittedName>
        <fullName evidence="1">DUF6428 family protein</fullName>
    </submittedName>
</protein>
<comment type="caution">
    <text evidence="1">The sequence shown here is derived from an EMBL/GenBank/DDBJ whole genome shotgun (WGS) entry which is preliminary data.</text>
</comment>
<name>A0ABW5TUK6_9SPHI</name>
<evidence type="ECO:0000313" key="1">
    <source>
        <dbReference type="EMBL" id="MFD2732769.1"/>
    </source>
</evidence>
<sequence length="150" mass="16624">MKLSDLKTALYSLKNLTFKLEDGTLVPPHFHLTEIGVISKKFMDCGGLMRDEKVISLQLWSANDLDHRLKPEKFLSIIDLGEEKLNLTNLDIEVEYQAETIGKYDLSFDGKSFVLKSKTTNCLAQDACGIPQDKLPIAKAQTCTPGGGCC</sequence>
<dbReference type="Pfam" id="PF20001">
    <property type="entry name" value="DUF6428"/>
    <property type="match status" value="1"/>
</dbReference>
<accession>A0ABW5TUK6</accession>
<proteinExistence type="predicted"/>
<evidence type="ECO:0000313" key="2">
    <source>
        <dbReference type="Proteomes" id="UP001597546"/>
    </source>
</evidence>
<organism evidence="1 2">
    <name type="scientific">Pedobacter alpinus</name>
    <dbReference type="NCBI Taxonomy" id="1590643"/>
    <lineage>
        <taxon>Bacteria</taxon>
        <taxon>Pseudomonadati</taxon>
        <taxon>Bacteroidota</taxon>
        <taxon>Sphingobacteriia</taxon>
        <taxon>Sphingobacteriales</taxon>
        <taxon>Sphingobacteriaceae</taxon>
        <taxon>Pedobacter</taxon>
    </lineage>
</organism>
<reference evidence="2" key="1">
    <citation type="journal article" date="2019" name="Int. J. Syst. Evol. Microbiol.">
        <title>The Global Catalogue of Microorganisms (GCM) 10K type strain sequencing project: providing services to taxonomists for standard genome sequencing and annotation.</title>
        <authorList>
            <consortium name="The Broad Institute Genomics Platform"/>
            <consortium name="The Broad Institute Genome Sequencing Center for Infectious Disease"/>
            <person name="Wu L."/>
            <person name="Ma J."/>
        </authorList>
    </citation>
    <scope>NUCLEOTIDE SEQUENCE [LARGE SCALE GENOMIC DNA]</scope>
    <source>
        <strain evidence="2">KCTC 42456</strain>
    </source>
</reference>
<dbReference type="Proteomes" id="UP001597546">
    <property type="component" value="Unassembled WGS sequence"/>
</dbReference>
<dbReference type="RefSeq" id="WP_379047018.1">
    <property type="nucleotide sequence ID" value="NZ_JBHSKW010000063.1"/>
</dbReference>
<dbReference type="InterPro" id="IPR045534">
    <property type="entry name" value="DUF6428"/>
</dbReference>
<gene>
    <name evidence="1" type="ORF">ACFSSE_13755</name>
</gene>
<dbReference type="EMBL" id="JBHULV010000047">
    <property type="protein sequence ID" value="MFD2732769.1"/>
    <property type="molecule type" value="Genomic_DNA"/>
</dbReference>